<reference evidence="2 3" key="1">
    <citation type="journal article" date="2019" name="Int. J. Syst. Evol. Microbiol.">
        <title>The Global Catalogue of Microorganisms (GCM) 10K type strain sequencing project: providing services to taxonomists for standard genome sequencing and annotation.</title>
        <authorList>
            <consortium name="The Broad Institute Genomics Platform"/>
            <consortium name="The Broad Institute Genome Sequencing Center for Infectious Disease"/>
            <person name="Wu L."/>
            <person name="Ma J."/>
        </authorList>
    </citation>
    <scope>NUCLEOTIDE SEQUENCE [LARGE SCALE GENOMIC DNA]</scope>
    <source>
        <strain evidence="2 3">JCM 3272</strain>
    </source>
</reference>
<comment type="caution">
    <text evidence="2">The sequence shown here is derived from an EMBL/GenBank/DDBJ whole genome shotgun (WGS) entry which is preliminary data.</text>
</comment>
<dbReference type="InterPro" id="IPR016024">
    <property type="entry name" value="ARM-type_fold"/>
</dbReference>
<evidence type="ECO:0000256" key="1">
    <source>
        <dbReference type="SAM" id="Coils"/>
    </source>
</evidence>
<dbReference type="SUPFAM" id="SSF48371">
    <property type="entry name" value="ARM repeat"/>
    <property type="match status" value="1"/>
</dbReference>
<evidence type="ECO:0000313" key="3">
    <source>
        <dbReference type="Proteomes" id="UP001501444"/>
    </source>
</evidence>
<organism evidence="2 3">
    <name type="scientific">Dactylosporangium salmoneum</name>
    <dbReference type="NCBI Taxonomy" id="53361"/>
    <lineage>
        <taxon>Bacteria</taxon>
        <taxon>Bacillati</taxon>
        <taxon>Actinomycetota</taxon>
        <taxon>Actinomycetes</taxon>
        <taxon>Micromonosporales</taxon>
        <taxon>Micromonosporaceae</taxon>
        <taxon>Dactylosporangium</taxon>
    </lineage>
</organism>
<keyword evidence="1" id="KW-0175">Coiled coil</keyword>
<sequence>MDEGEFTKYLEIGRQNASVMELANNHCQRMRFVESGGRGMLEEMTGLPVNSRRVECPVAIGNMAAMRLDHVTFSFYAEHCGGCEMRRPTGRLPNLETEASARQARAAVAEAEKAEALRRRVVARAERAERRRSLRATADPATSGILDDLDVLDADPAVDADVEATKGARRRLIAIAGRAGDRFEPAIIDEVFDAVEKVGVTELLEPLRHLASQRPDLAERLVASALAALRNGPSIEAGRCLTDQHGLVEPVAVDDAVIWSIVVLAGSKTPEDHHFSGPVPVVQANDPGPLRLLADLAPAALVAQLGAMLPRPVPTSIITSPSYRPRPVSDFDRRAAAGAIEHLASTHLEIALETLTNLVLSLGVPPEDSYDPGTVGTGERALGRMLIAAPARVVKLLGDAGKHASEPTREGLVGAVRHAVNMIDTDYVHRRAHDPVVSPEEGTAVINAAFAFLLARTDESWGHKVTFAAAEIIEQMGRRHGGTLAEHLDATLGAFLTLTRQRDNAPQRVLTSIAAPDPLAGMEAFSRRNTLYQSARRLLNAVESASATNPLAVCRTMTALITNERDAELDAEVVMPLLAVLGEIGRRHGDQHGVLQAILPTLHTYLVDADQGPRSAALKAWTSIGGRHALPSTVADLLPALVGDAYVVMIDAVLDAACRLPWTTENARMQLALHAFRVMEGINITDHFETFLSALAALRRHAPGLDAVAVLEKRALARVPPLEWYQASQLTDQPWQPDARVAPELAALWLALAPHRTYGLRQGDEAEEALSGLLGCGAGLLGLPAADIINIGARHSPESHYGSMEYAEVLARAERRDDAVALLQAALERIPDEPARSSQRALTALALAVARLHLTLATELQDGAQAAVRAAINDISAAIGACSRHTENDRQWLRPFSRMAAVRAAAVCCLLNISTPTEIMAALDDAPTGPSAVHAEPTDPADKLANRAQVLRALSKDLEIGGKSTGTATHTGVTVTARLVACVAHLLDAEAADLDADLTQAAAHRTAARRRAISIDLATQRRDDPLLLRIYELQDLIATQTDPARSPDLERILALAAALPAPLLFIRTPQRPQTIGPWQPPADPEPDSPTVAVALVSIDDKLLTGPAIVNPGLTHTLALQIQTDPWPAWVQRLDAELVSTLNDTELQRPALTWQRHQHTGDPNTYEGSGTLHVRYAVPSTQHAPPVAVRLTWRGVDEDGTPKSQPLDVAGHREFRVRPYDPSRDATTQYEVFDEHLLAIYERLAAAGYPHNQLQAFARLLNAISRTGLAMTWNKKYRRGQHITERQFHDDLHAALLADPTLEGRVERGTPLAHGYLDTRHDGITAELKVARDQPVTDQSATKYIGQPTQYAAADGTRLSILVILDMSRKVLPIGTPENYLFVLGPQQHGMTEPHSPSVVVTLVVNGNLPVPSSWSRHRIPTTGTP</sequence>
<dbReference type="EMBL" id="BAAARV010000125">
    <property type="protein sequence ID" value="GAA2391999.1"/>
    <property type="molecule type" value="Genomic_DNA"/>
</dbReference>
<gene>
    <name evidence="2" type="ORF">GCM10010170_104530</name>
</gene>
<protein>
    <submittedName>
        <fullName evidence="2">Uncharacterized protein</fullName>
    </submittedName>
</protein>
<keyword evidence="3" id="KW-1185">Reference proteome</keyword>
<evidence type="ECO:0000313" key="2">
    <source>
        <dbReference type="EMBL" id="GAA2391999.1"/>
    </source>
</evidence>
<proteinExistence type="predicted"/>
<accession>A0ABN3I0D5</accession>
<dbReference type="RefSeq" id="WP_344620242.1">
    <property type="nucleotide sequence ID" value="NZ_BAAARV010000125.1"/>
</dbReference>
<name>A0ABN3I0D5_9ACTN</name>
<dbReference type="Proteomes" id="UP001501444">
    <property type="component" value="Unassembled WGS sequence"/>
</dbReference>
<feature type="coiled-coil region" evidence="1">
    <location>
        <begin position="94"/>
        <end position="131"/>
    </location>
</feature>